<organism evidence="1 2">
    <name type="scientific">Pseudoalteromonas shioyasakiensis</name>
    <dbReference type="NCBI Taxonomy" id="1190813"/>
    <lineage>
        <taxon>Bacteria</taxon>
        <taxon>Pseudomonadati</taxon>
        <taxon>Pseudomonadota</taxon>
        <taxon>Gammaproteobacteria</taxon>
        <taxon>Alteromonadales</taxon>
        <taxon>Pseudoalteromonadaceae</taxon>
        <taxon>Pseudoalteromonas</taxon>
    </lineage>
</organism>
<comment type="caution">
    <text evidence="1">The sequence shown here is derived from an EMBL/GenBank/DDBJ whole genome shotgun (WGS) entry which is preliminary data.</text>
</comment>
<accession>A0ABT6TYD9</accession>
<protein>
    <recommendedName>
        <fullName evidence="3">YCII-related domain-containing protein</fullName>
    </recommendedName>
</protein>
<gene>
    <name evidence="1" type="ORF">MKZ47_07345</name>
</gene>
<dbReference type="PANTHER" id="PTHR37828">
    <property type="entry name" value="GSR2449 PROTEIN"/>
    <property type="match status" value="1"/>
</dbReference>
<dbReference type="SUPFAM" id="SSF54909">
    <property type="entry name" value="Dimeric alpha+beta barrel"/>
    <property type="match status" value="1"/>
</dbReference>
<dbReference type="PANTHER" id="PTHR37828:SF1">
    <property type="entry name" value="YCII-RELATED DOMAIN-CONTAINING PROTEIN"/>
    <property type="match status" value="1"/>
</dbReference>
<proteinExistence type="predicted"/>
<name>A0ABT6TYD9_9GAMM</name>
<sequence>MFIIQLTFSDNKSQAKDFMEGHKKWLQIGFDKGIFVLSGSLQPNAGGIIAVDVSKQEIEEIVAEDPFVIENVVKSEIIELTPSKADERLSFLLDNRF</sequence>
<dbReference type="RefSeq" id="WP_175081675.1">
    <property type="nucleotide sequence ID" value="NZ_JAKUMG010000002.1"/>
</dbReference>
<reference evidence="1 2" key="1">
    <citation type="submission" date="2022-02" db="EMBL/GenBank/DDBJ databases">
        <title>Genome analysis of Beneficial Microorganisms for Coral consortium from Pocillopora damicornis.</title>
        <authorList>
            <person name="Rosado P.M."/>
            <person name="Cardoso P.M."/>
            <person name="Rosado J.G."/>
            <person name="Schultz J."/>
            <person name="Rocha U."/>
            <person name="Costa T.K."/>
            <person name="Peixoto R.S."/>
        </authorList>
    </citation>
    <scope>NUCLEOTIDE SEQUENCE [LARGE SCALE GENOMIC DNA]</scope>
    <source>
        <strain evidence="1 2">BMC5</strain>
    </source>
</reference>
<dbReference type="InterPro" id="IPR011008">
    <property type="entry name" value="Dimeric_a/b-barrel"/>
</dbReference>
<evidence type="ECO:0000313" key="1">
    <source>
        <dbReference type="EMBL" id="MDI4668921.1"/>
    </source>
</evidence>
<evidence type="ECO:0008006" key="3">
    <source>
        <dbReference type="Google" id="ProtNLM"/>
    </source>
</evidence>
<dbReference type="Gene3D" id="3.30.70.1060">
    <property type="entry name" value="Dimeric alpha+beta barrel"/>
    <property type="match status" value="1"/>
</dbReference>
<evidence type="ECO:0000313" key="2">
    <source>
        <dbReference type="Proteomes" id="UP001156974"/>
    </source>
</evidence>
<keyword evidence="2" id="KW-1185">Reference proteome</keyword>
<dbReference type="Proteomes" id="UP001156974">
    <property type="component" value="Unassembled WGS sequence"/>
</dbReference>
<dbReference type="EMBL" id="JAKUMG010000002">
    <property type="protein sequence ID" value="MDI4668921.1"/>
    <property type="molecule type" value="Genomic_DNA"/>
</dbReference>